<reference evidence="1" key="3">
    <citation type="submission" date="2020-02" db="EMBL/GenBank/DDBJ databases">
        <authorList>
            <person name="Sarangi A.N."/>
            <person name="Ghosh S."/>
            <person name="Mukherjee M."/>
            <person name="Tripathy S."/>
        </authorList>
    </citation>
    <scope>NUCLEOTIDE SEQUENCE</scope>
    <source>
        <strain evidence="1">BDU141951</strain>
    </source>
</reference>
<dbReference type="AlphaFoldDB" id="A0A0C1V7N7"/>
<dbReference type="EMBL" id="JTHE02000003">
    <property type="protein sequence ID" value="NEV68423.1"/>
    <property type="molecule type" value="Genomic_DNA"/>
</dbReference>
<evidence type="ECO:0000313" key="1">
    <source>
        <dbReference type="EMBL" id="NEV68423.1"/>
    </source>
</evidence>
<accession>A0A0C1V7N7</accession>
<reference evidence="1" key="1">
    <citation type="submission" date="2014-11" db="EMBL/GenBank/DDBJ databases">
        <authorList>
            <person name="Malar M.C."/>
            <person name="Sen D."/>
            <person name="Tripathy S."/>
        </authorList>
    </citation>
    <scope>NUCLEOTIDE SEQUENCE</scope>
    <source>
        <strain evidence="1">BDU141951</strain>
    </source>
</reference>
<organism evidence="1">
    <name type="scientific">Lyngbya confervoides BDU141951</name>
    <dbReference type="NCBI Taxonomy" id="1574623"/>
    <lineage>
        <taxon>Bacteria</taxon>
        <taxon>Bacillati</taxon>
        <taxon>Cyanobacteriota</taxon>
        <taxon>Cyanophyceae</taxon>
        <taxon>Oscillatoriophycideae</taxon>
        <taxon>Oscillatoriales</taxon>
        <taxon>Microcoleaceae</taxon>
        <taxon>Lyngbya</taxon>
    </lineage>
</organism>
<dbReference type="InterPro" id="IPR047709">
    <property type="entry name" value="HpsJ-like"/>
</dbReference>
<comment type="caution">
    <text evidence="1">The sequence shown here is derived from an EMBL/GenBank/DDBJ whole genome shotgun (WGS) entry which is preliminary data.</text>
</comment>
<protein>
    <submittedName>
        <fullName evidence="1">Uncharacterized protein</fullName>
    </submittedName>
</protein>
<dbReference type="NCBIfam" id="NF038305">
    <property type="entry name" value="HpsJ_fam"/>
    <property type="match status" value="1"/>
</dbReference>
<gene>
    <name evidence="1" type="ORF">QQ91_015015</name>
</gene>
<proteinExistence type="predicted"/>
<sequence length="259" mass="28087">MTAEKTFASAAASPLAATALKLVGVVTILSALLDFLVLLIPPNFLDAQWQLNATTQIVDRGIVPLVGISLLLAGYWIDRSAGTARSSGNLLTDLRFWACVVSSILGLVFLLLTFLHVNNVRITAQEALAQVAREANQAREELGQRLEGELNQQLSQLEVLFQDEALLDQAIAAGQLPEEIQQFQGNPDGLNEFLSERAGQAAQEIETEIGTRQEDARARVRQEAIKSAARISISSFLMSIAYIVIGWTGLRRLMSMGGA</sequence>
<reference evidence="1" key="2">
    <citation type="journal article" date="2015" name="Genome Announc.">
        <title>Draft Genome Sequence of Filamentous Marine Cyanobacterium Lyngbya confervoides Strain BDU141951.</title>
        <authorList>
            <person name="Chandrababunaidu M.M."/>
            <person name="Sen D."/>
            <person name="Tripathy S."/>
        </authorList>
    </citation>
    <scope>NUCLEOTIDE SEQUENCE</scope>
    <source>
        <strain evidence="1">BDU141951</strain>
    </source>
</reference>
<name>A0A0C1V7N7_9CYAN</name>